<proteinExistence type="predicted"/>
<keyword evidence="2" id="KW-1185">Reference proteome</keyword>
<dbReference type="Proteomes" id="UP000215335">
    <property type="component" value="Unassembled WGS sequence"/>
</dbReference>
<comment type="caution">
    <text evidence="1">The sequence shown here is derived from an EMBL/GenBank/DDBJ whole genome shotgun (WGS) entry which is preliminary data.</text>
</comment>
<dbReference type="AlphaFoldDB" id="A0A232F3R0"/>
<reference evidence="1 2" key="1">
    <citation type="journal article" date="2017" name="Curr. Biol.">
        <title>The Evolution of Venom by Co-option of Single-Copy Genes.</title>
        <authorList>
            <person name="Martinson E.O."/>
            <person name="Mrinalini"/>
            <person name="Kelkar Y.D."/>
            <person name="Chang C.H."/>
            <person name="Werren J.H."/>
        </authorList>
    </citation>
    <scope>NUCLEOTIDE SEQUENCE [LARGE SCALE GENOMIC DNA]</scope>
    <source>
        <strain evidence="1 2">Alberta</strain>
        <tissue evidence="1">Whole body</tissue>
    </source>
</reference>
<gene>
    <name evidence="1" type="ORF">TSAR_007281</name>
</gene>
<sequence length="138" mass="15841">MTIIRTIKYASDGMISVCVKHLARFFVSVVSPETRLNTYSRPRKHTNWNPIIKLILEREPTLGKLLIQRSKLSLLWIAVLSCYQETAELLVRLGANLSDLYGLYSSCQLAKKSTLVVGLQMYPSSWNKRIILLVMEHF</sequence>
<evidence type="ECO:0000313" key="1">
    <source>
        <dbReference type="EMBL" id="OXU25149.1"/>
    </source>
</evidence>
<name>A0A232F3R0_9HYME</name>
<organism evidence="1 2">
    <name type="scientific">Trichomalopsis sarcophagae</name>
    <dbReference type="NCBI Taxonomy" id="543379"/>
    <lineage>
        <taxon>Eukaryota</taxon>
        <taxon>Metazoa</taxon>
        <taxon>Ecdysozoa</taxon>
        <taxon>Arthropoda</taxon>
        <taxon>Hexapoda</taxon>
        <taxon>Insecta</taxon>
        <taxon>Pterygota</taxon>
        <taxon>Neoptera</taxon>
        <taxon>Endopterygota</taxon>
        <taxon>Hymenoptera</taxon>
        <taxon>Apocrita</taxon>
        <taxon>Proctotrupomorpha</taxon>
        <taxon>Chalcidoidea</taxon>
        <taxon>Pteromalidae</taxon>
        <taxon>Pteromalinae</taxon>
        <taxon>Trichomalopsis</taxon>
    </lineage>
</organism>
<accession>A0A232F3R0</accession>
<evidence type="ECO:0000313" key="2">
    <source>
        <dbReference type="Proteomes" id="UP000215335"/>
    </source>
</evidence>
<protein>
    <submittedName>
        <fullName evidence="1">Uncharacterized protein</fullName>
    </submittedName>
</protein>
<dbReference type="EMBL" id="NNAY01001094">
    <property type="protein sequence ID" value="OXU25149.1"/>
    <property type="molecule type" value="Genomic_DNA"/>
</dbReference>